<feature type="domain" description="SANT" evidence="6">
    <location>
        <begin position="92"/>
        <end position="133"/>
    </location>
</feature>
<dbReference type="PROSITE" id="PS51293">
    <property type="entry name" value="SANT"/>
    <property type="match status" value="2"/>
</dbReference>
<evidence type="ECO:0000256" key="3">
    <source>
        <dbReference type="ARBA" id="ARBA00023163"/>
    </source>
</evidence>
<dbReference type="GO" id="GO:0042795">
    <property type="term" value="P:snRNA transcription by RNA polymerase II"/>
    <property type="evidence" value="ECO:0007669"/>
    <property type="project" value="TreeGrafter"/>
</dbReference>
<feature type="domain" description="HTH myb-type" evidence="7">
    <location>
        <begin position="142"/>
        <end position="197"/>
    </location>
</feature>
<dbReference type="InterPro" id="IPR017884">
    <property type="entry name" value="SANT_dom"/>
</dbReference>
<dbReference type="InterPro" id="IPR001005">
    <property type="entry name" value="SANT/Myb"/>
</dbReference>
<dbReference type="InterPro" id="IPR009057">
    <property type="entry name" value="Homeodomain-like_sf"/>
</dbReference>
<dbReference type="RefSeq" id="XP_068359350.1">
    <property type="nucleotide sequence ID" value="XM_068504552.1"/>
</dbReference>
<protein>
    <recommendedName>
        <fullName evidence="10">Myb-like DNA-binding domain containing protein</fullName>
    </recommendedName>
</protein>
<comment type="caution">
    <text evidence="8">The sequence shown here is derived from an EMBL/GenBank/DDBJ whole genome shotgun (WGS) entry which is preliminary data.</text>
</comment>
<dbReference type="GO" id="GO:0000978">
    <property type="term" value="F:RNA polymerase II cis-regulatory region sequence-specific DNA binding"/>
    <property type="evidence" value="ECO:0007669"/>
    <property type="project" value="TreeGrafter"/>
</dbReference>
<feature type="domain" description="SANT" evidence="6">
    <location>
        <begin position="145"/>
        <end position="197"/>
    </location>
</feature>
<dbReference type="GO" id="GO:0019185">
    <property type="term" value="C:snRNA-activating protein complex"/>
    <property type="evidence" value="ECO:0007669"/>
    <property type="project" value="TreeGrafter"/>
</dbReference>
<name>A0A1J4K963_9EUKA</name>
<dbReference type="AlphaFoldDB" id="A0A1J4K963"/>
<evidence type="ECO:0000259" key="6">
    <source>
        <dbReference type="PROSITE" id="PS51293"/>
    </source>
</evidence>
<dbReference type="Pfam" id="PF00249">
    <property type="entry name" value="Myb_DNA-binding"/>
    <property type="match status" value="2"/>
</dbReference>
<dbReference type="OrthoDB" id="608866at2759"/>
<keyword evidence="4" id="KW-0539">Nucleus</keyword>
<feature type="domain" description="HTH myb-type" evidence="7">
    <location>
        <begin position="95"/>
        <end position="141"/>
    </location>
</feature>
<dbReference type="GeneID" id="94839256"/>
<feature type="domain" description="Myb-like" evidence="5">
    <location>
        <begin position="96"/>
        <end position="141"/>
    </location>
</feature>
<dbReference type="SUPFAM" id="SSF46689">
    <property type="entry name" value="Homeodomain-like"/>
    <property type="match status" value="1"/>
</dbReference>
<evidence type="ECO:0000313" key="9">
    <source>
        <dbReference type="Proteomes" id="UP000179807"/>
    </source>
</evidence>
<dbReference type="InterPro" id="IPR051575">
    <property type="entry name" value="Myb-like_DNA-bd"/>
</dbReference>
<dbReference type="GO" id="GO:0042796">
    <property type="term" value="P:snRNA transcription by RNA polymerase III"/>
    <property type="evidence" value="ECO:0007669"/>
    <property type="project" value="TreeGrafter"/>
</dbReference>
<dbReference type="VEuPathDB" id="TrichDB:TRFO_25756"/>
<dbReference type="PANTHER" id="PTHR46621">
    <property type="entry name" value="SNRNA-ACTIVATING PROTEIN COMPLEX SUBUNIT 4"/>
    <property type="match status" value="1"/>
</dbReference>
<keyword evidence="1" id="KW-0805">Transcription regulation</keyword>
<evidence type="ECO:0000256" key="4">
    <source>
        <dbReference type="ARBA" id="ARBA00023242"/>
    </source>
</evidence>
<dbReference type="PANTHER" id="PTHR46621:SF1">
    <property type="entry name" value="SNRNA-ACTIVATING PROTEIN COMPLEX SUBUNIT 4"/>
    <property type="match status" value="1"/>
</dbReference>
<evidence type="ECO:0000259" key="5">
    <source>
        <dbReference type="PROSITE" id="PS50090"/>
    </source>
</evidence>
<keyword evidence="3" id="KW-0804">Transcription</keyword>
<gene>
    <name evidence="8" type="ORF">TRFO_25756</name>
</gene>
<evidence type="ECO:0008006" key="10">
    <source>
        <dbReference type="Google" id="ProtNLM"/>
    </source>
</evidence>
<dbReference type="CDD" id="cd00167">
    <property type="entry name" value="SANT"/>
    <property type="match status" value="1"/>
</dbReference>
<dbReference type="Proteomes" id="UP000179807">
    <property type="component" value="Unassembled WGS sequence"/>
</dbReference>
<reference evidence="8" key="1">
    <citation type="submission" date="2016-10" db="EMBL/GenBank/DDBJ databases">
        <authorList>
            <person name="Benchimol M."/>
            <person name="Almeida L.G."/>
            <person name="Vasconcelos A.T."/>
            <person name="Perreira-Neves A."/>
            <person name="Rosa I.A."/>
            <person name="Tasca T."/>
            <person name="Bogo M.R."/>
            <person name="de Souza W."/>
        </authorList>
    </citation>
    <scope>NUCLEOTIDE SEQUENCE [LARGE SCALE GENOMIC DNA]</scope>
    <source>
        <strain evidence="8">K</strain>
    </source>
</reference>
<dbReference type="Gene3D" id="1.10.10.60">
    <property type="entry name" value="Homeodomain-like"/>
    <property type="match status" value="2"/>
</dbReference>
<keyword evidence="2" id="KW-0238">DNA-binding</keyword>
<accession>A0A1J4K963</accession>
<evidence type="ECO:0000313" key="8">
    <source>
        <dbReference type="EMBL" id="OHT06214.1"/>
    </source>
</evidence>
<dbReference type="GO" id="GO:0001006">
    <property type="term" value="F:RNA polymerase III type 3 promoter sequence-specific DNA binding"/>
    <property type="evidence" value="ECO:0007669"/>
    <property type="project" value="TreeGrafter"/>
</dbReference>
<evidence type="ECO:0000256" key="2">
    <source>
        <dbReference type="ARBA" id="ARBA00023125"/>
    </source>
</evidence>
<dbReference type="SMART" id="SM00717">
    <property type="entry name" value="SANT"/>
    <property type="match status" value="2"/>
</dbReference>
<dbReference type="InterPro" id="IPR017930">
    <property type="entry name" value="Myb_dom"/>
</dbReference>
<dbReference type="PROSITE" id="PS51294">
    <property type="entry name" value="HTH_MYB"/>
    <property type="match status" value="2"/>
</dbReference>
<dbReference type="EMBL" id="MLAK01000732">
    <property type="protein sequence ID" value="OHT06214.1"/>
    <property type="molecule type" value="Genomic_DNA"/>
</dbReference>
<evidence type="ECO:0000256" key="1">
    <source>
        <dbReference type="ARBA" id="ARBA00023015"/>
    </source>
</evidence>
<keyword evidence="9" id="KW-1185">Reference proteome</keyword>
<evidence type="ECO:0000259" key="7">
    <source>
        <dbReference type="PROSITE" id="PS51294"/>
    </source>
</evidence>
<dbReference type="PROSITE" id="PS50090">
    <property type="entry name" value="MYB_LIKE"/>
    <property type="match status" value="2"/>
</dbReference>
<sequence length="523" mass="59219">MTASKNTQPLIQVGYFWVDEESKVQDPNSITTAKTAIKRFVNGETSYEDAENILSTTIGSIVPIEKMNEVIQIYNGFDDEDEPPGISPMTNKLFRPWTSQEDFRLLAAIHKHGIGNWKAIADLVGFKRSRAQCSQRWNRALNPAIKKENWTSDEDDLLLNLVLVYGPHMWATVAKDMNGRSDVQCRYRYYQLKKEKKKYKNKGNQKGKMKDHLNKTHSGINENHQNQQQNIQSKIQNNPSQNILNNHQPNILQGSILPTNFNIQSLNNPNNAPNIQNVPNLANFQYVSEISNIPIIPNLMNTNEISNIQRIPSIPNISLIPIVSPPIQQSEISGNSDYHNFHTNQNGSQIKNSNQRQININQINSSQIPNLVIQQPQQFPEMSNNGQFGQSMVIYPSKVIQSHQIQPSILQNVAVAPSQILVQQPTVIQLASPTVMISPQNSTLNPSPIIQHQNNQQNVNQQNVNQVIHAKIPSNVTFLPHHQILPFQSFQQPIVPNMNGMKKNVAPQNVNERNVIFPLLQFP</sequence>
<feature type="domain" description="Myb-like" evidence="5">
    <location>
        <begin position="142"/>
        <end position="193"/>
    </location>
</feature>
<organism evidence="8 9">
    <name type="scientific">Tritrichomonas foetus</name>
    <dbReference type="NCBI Taxonomy" id="1144522"/>
    <lineage>
        <taxon>Eukaryota</taxon>
        <taxon>Metamonada</taxon>
        <taxon>Parabasalia</taxon>
        <taxon>Tritrichomonadida</taxon>
        <taxon>Tritrichomonadidae</taxon>
        <taxon>Tritrichomonas</taxon>
    </lineage>
</organism>
<proteinExistence type="predicted"/>